<evidence type="ECO:0000313" key="1">
    <source>
        <dbReference type="EMBL" id="RRT57516.1"/>
    </source>
</evidence>
<dbReference type="EMBL" id="AMZH03009124">
    <property type="protein sequence ID" value="RRT57516.1"/>
    <property type="molecule type" value="Genomic_DNA"/>
</dbReference>
<evidence type="ECO:0000313" key="2">
    <source>
        <dbReference type="Proteomes" id="UP000287651"/>
    </source>
</evidence>
<protein>
    <submittedName>
        <fullName evidence="1">Uncharacterized protein</fullName>
    </submittedName>
</protein>
<sequence>MVESRRKFARRFAERIGKLAGNVKGDHREEDRRICRKNAGGDWISGTPVELNQLIKEMVNVKVKSELEKWREPLLQKFRWINHP</sequence>
<accession>A0A426Z0J7</accession>
<reference evidence="1 2" key="1">
    <citation type="journal article" date="2014" name="Agronomy (Basel)">
        <title>A Draft Genome Sequence for Ensete ventricosum, the Drought-Tolerant Tree Against Hunger.</title>
        <authorList>
            <person name="Harrison J."/>
            <person name="Moore K.A."/>
            <person name="Paszkiewicz K."/>
            <person name="Jones T."/>
            <person name="Grant M."/>
            <person name="Ambacheew D."/>
            <person name="Muzemil S."/>
            <person name="Studholme D.J."/>
        </authorList>
    </citation>
    <scope>NUCLEOTIDE SEQUENCE [LARGE SCALE GENOMIC DNA]</scope>
</reference>
<organism evidence="1 2">
    <name type="scientific">Ensete ventricosum</name>
    <name type="common">Abyssinian banana</name>
    <name type="synonym">Musa ensete</name>
    <dbReference type="NCBI Taxonomy" id="4639"/>
    <lineage>
        <taxon>Eukaryota</taxon>
        <taxon>Viridiplantae</taxon>
        <taxon>Streptophyta</taxon>
        <taxon>Embryophyta</taxon>
        <taxon>Tracheophyta</taxon>
        <taxon>Spermatophyta</taxon>
        <taxon>Magnoliopsida</taxon>
        <taxon>Liliopsida</taxon>
        <taxon>Zingiberales</taxon>
        <taxon>Musaceae</taxon>
        <taxon>Ensete</taxon>
    </lineage>
</organism>
<comment type="caution">
    <text evidence="1">The sequence shown here is derived from an EMBL/GenBank/DDBJ whole genome shotgun (WGS) entry which is preliminary data.</text>
</comment>
<dbReference type="Proteomes" id="UP000287651">
    <property type="component" value="Unassembled WGS sequence"/>
</dbReference>
<dbReference type="AlphaFoldDB" id="A0A426Z0J7"/>
<gene>
    <name evidence="1" type="ORF">B296_00016315</name>
</gene>
<name>A0A426Z0J7_ENSVE</name>
<proteinExistence type="predicted"/>